<sequence>MNNLKDFIKTLNILYVEDEVSAREIFTKILKRFFNTVDARENGLEGYIAFKEKHLKNEKYDLIISDINMPKLDGMEMLEKIREIDSLVPVVFITARHEADVLLKAIELQISDFIIKPIDFDGITKVVNNASEKLFLKNTLLRKNTELELYLKTIEQMAFIIKMDMDLNITYINDIFSNSIDCETSNIIGQNFDFLKSKLSTSNSFDNLKESLLNNNIWEDTIKIEKDENGSIYLKAKIIKIYNDSDKNIQEYVFIAYTVTDQENEKKELNKKMFQNIAHLKKESHSSLIENKKLESELEILKNHIQNLDRQLIDANTSKSSLLKQLEAYEISSLNQSTGKVDLMKKKNDEIELFRKSLQKIKTEKDLLIEKISEFKDTIEHKDNLIDMFKKNETKFNNKIEALEYIITELEENKGKSKKGMFNL</sequence>
<dbReference type="InterPro" id="IPR039420">
    <property type="entry name" value="WalR-like"/>
</dbReference>
<dbReference type="Gene3D" id="3.30.450.20">
    <property type="entry name" value="PAS domain"/>
    <property type="match status" value="1"/>
</dbReference>
<evidence type="ECO:0000256" key="7">
    <source>
        <dbReference type="SAM" id="Coils"/>
    </source>
</evidence>
<dbReference type="InterPro" id="IPR001789">
    <property type="entry name" value="Sig_transdc_resp-reg_receiver"/>
</dbReference>
<organism evidence="9 10">
    <name type="scientific">Arcobacter acticola</name>
    <dbReference type="NCBI Taxonomy" id="1849015"/>
    <lineage>
        <taxon>Bacteria</taxon>
        <taxon>Pseudomonadati</taxon>
        <taxon>Campylobacterota</taxon>
        <taxon>Epsilonproteobacteria</taxon>
        <taxon>Campylobacterales</taxon>
        <taxon>Arcobacteraceae</taxon>
        <taxon>Arcobacter</taxon>
    </lineage>
</organism>
<evidence type="ECO:0000313" key="10">
    <source>
        <dbReference type="Proteomes" id="UP000503483"/>
    </source>
</evidence>
<dbReference type="GO" id="GO:0000976">
    <property type="term" value="F:transcription cis-regulatory region binding"/>
    <property type="evidence" value="ECO:0007669"/>
    <property type="project" value="TreeGrafter"/>
</dbReference>
<dbReference type="CDD" id="cd00156">
    <property type="entry name" value="REC"/>
    <property type="match status" value="1"/>
</dbReference>
<dbReference type="SMART" id="SM00448">
    <property type="entry name" value="REC"/>
    <property type="match status" value="1"/>
</dbReference>
<evidence type="ECO:0000259" key="8">
    <source>
        <dbReference type="PROSITE" id="PS50110"/>
    </source>
</evidence>
<reference evidence="9 10" key="1">
    <citation type="submission" date="2019-08" db="EMBL/GenBank/DDBJ databases">
        <title>Complete genome sequence of Arcobacter acticola.</title>
        <authorList>
            <person name="Miller W."/>
        </authorList>
    </citation>
    <scope>NUCLEOTIDE SEQUENCE [LARGE SCALE GENOMIC DNA]</scope>
    <source>
        <strain evidence="9 10">KCTC 52212</strain>
    </source>
</reference>
<gene>
    <name evidence="9" type="ORF">AACT_1242</name>
</gene>
<feature type="coiled-coil region" evidence="7">
    <location>
        <begin position="344"/>
        <end position="413"/>
    </location>
</feature>
<evidence type="ECO:0000256" key="3">
    <source>
        <dbReference type="ARBA" id="ARBA00023015"/>
    </source>
</evidence>
<dbReference type="AlphaFoldDB" id="A0A6M8EN26"/>
<dbReference type="EMBL" id="CP042652">
    <property type="protein sequence ID" value="QKE28421.1"/>
    <property type="molecule type" value="Genomic_DNA"/>
</dbReference>
<evidence type="ECO:0000256" key="5">
    <source>
        <dbReference type="ARBA" id="ARBA00023163"/>
    </source>
</evidence>
<dbReference type="KEGG" id="paco:AACT_1242"/>
<protein>
    <submittedName>
        <fullName evidence="9">Two-component system response regulator</fullName>
    </submittedName>
</protein>
<dbReference type="Proteomes" id="UP000503483">
    <property type="component" value="Chromosome"/>
</dbReference>
<feature type="modified residue" description="4-aspartylphosphate" evidence="6">
    <location>
        <position position="66"/>
    </location>
</feature>
<dbReference type="GO" id="GO:0032993">
    <property type="term" value="C:protein-DNA complex"/>
    <property type="evidence" value="ECO:0007669"/>
    <property type="project" value="TreeGrafter"/>
</dbReference>
<evidence type="ECO:0000256" key="4">
    <source>
        <dbReference type="ARBA" id="ARBA00023125"/>
    </source>
</evidence>
<dbReference type="PANTHER" id="PTHR48111:SF1">
    <property type="entry name" value="TWO-COMPONENT RESPONSE REGULATOR ORR33"/>
    <property type="match status" value="1"/>
</dbReference>
<keyword evidence="3" id="KW-0805">Transcription regulation</keyword>
<feature type="domain" description="Response regulatory" evidence="8">
    <location>
        <begin position="12"/>
        <end position="131"/>
    </location>
</feature>
<keyword evidence="2" id="KW-0902">Two-component regulatory system</keyword>
<keyword evidence="4" id="KW-0238">DNA-binding</keyword>
<dbReference type="SUPFAM" id="SSF52172">
    <property type="entry name" value="CheY-like"/>
    <property type="match status" value="1"/>
</dbReference>
<evidence type="ECO:0000256" key="1">
    <source>
        <dbReference type="ARBA" id="ARBA00022553"/>
    </source>
</evidence>
<proteinExistence type="predicted"/>
<dbReference type="Pfam" id="PF00072">
    <property type="entry name" value="Response_reg"/>
    <property type="match status" value="1"/>
</dbReference>
<dbReference type="GO" id="GO:0000156">
    <property type="term" value="F:phosphorelay response regulator activity"/>
    <property type="evidence" value="ECO:0007669"/>
    <property type="project" value="TreeGrafter"/>
</dbReference>
<dbReference type="InterPro" id="IPR035965">
    <property type="entry name" value="PAS-like_dom_sf"/>
</dbReference>
<keyword evidence="7" id="KW-0175">Coiled coil</keyword>
<dbReference type="RefSeq" id="WP_172125997.1">
    <property type="nucleotide sequence ID" value="NZ_CP042652.1"/>
</dbReference>
<dbReference type="SUPFAM" id="SSF55785">
    <property type="entry name" value="PYP-like sensor domain (PAS domain)"/>
    <property type="match status" value="1"/>
</dbReference>
<dbReference type="Gene3D" id="3.40.50.2300">
    <property type="match status" value="1"/>
</dbReference>
<evidence type="ECO:0000256" key="2">
    <source>
        <dbReference type="ARBA" id="ARBA00023012"/>
    </source>
</evidence>
<feature type="coiled-coil region" evidence="7">
    <location>
        <begin position="291"/>
        <end position="318"/>
    </location>
</feature>
<dbReference type="PANTHER" id="PTHR48111">
    <property type="entry name" value="REGULATOR OF RPOS"/>
    <property type="match status" value="1"/>
</dbReference>
<keyword evidence="5" id="KW-0804">Transcription</keyword>
<dbReference type="PROSITE" id="PS50110">
    <property type="entry name" value="RESPONSE_REGULATORY"/>
    <property type="match status" value="1"/>
</dbReference>
<name>A0A6M8EN26_9BACT</name>
<keyword evidence="1 6" id="KW-0597">Phosphoprotein</keyword>
<dbReference type="GO" id="GO:0005829">
    <property type="term" value="C:cytosol"/>
    <property type="evidence" value="ECO:0007669"/>
    <property type="project" value="TreeGrafter"/>
</dbReference>
<evidence type="ECO:0000313" key="9">
    <source>
        <dbReference type="EMBL" id="QKE28421.1"/>
    </source>
</evidence>
<dbReference type="GO" id="GO:0006355">
    <property type="term" value="P:regulation of DNA-templated transcription"/>
    <property type="evidence" value="ECO:0007669"/>
    <property type="project" value="TreeGrafter"/>
</dbReference>
<dbReference type="InterPro" id="IPR011006">
    <property type="entry name" value="CheY-like_superfamily"/>
</dbReference>
<evidence type="ECO:0000256" key="6">
    <source>
        <dbReference type="PROSITE-ProRule" id="PRU00169"/>
    </source>
</evidence>
<keyword evidence="10" id="KW-1185">Reference proteome</keyword>
<accession>A0A6M8EN26</accession>